<dbReference type="AlphaFoldDB" id="A0AAT9GQT5"/>
<proteinExistence type="predicted"/>
<accession>A0AAT9GQT5</accession>
<dbReference type="RefSeq" id="WP_369611411.1">
    <property type="nucleotide sequence ID" value="NZ_AP031322.1"/>
</dbReference>
<dbReference type="EMBL" id="AP031322">
    <property type="protein sequence ID" value="BFH73257.1"/>
    <property type="molecule type" value="Genomic_DNA"/>
</dbReference>
<dbReference type="InterPro" id="IPR007408">
    <property type="entry name" value="DUF460"/>
</dbReference>
<gene>
    <name evidence="1" type="ORF">SJAV_12010</name>
</gene>
<dbReference type="PANTHER" id="PTHR40707:SF1">
    <property type="entry name" value="DUF460 DOMAIN-CONTAINING PROTEIN"/>
    <property type="match status" value="1"/>
</dbReference>
<name>A0AAT9GQT5_9CREN</name>
<dbReference type="GeneID" id="92354135"/>
<reference evidence="1" key="1">
    <citation type="submission" date="2024-03" db="EMBL/GenBank/DDBJ databases">
        <title>Complete genome sequence of Sulfurisphaera javensis strain KD-1.</title>
        <authorList>
            <person name="Sakai H."/>
            <person name="Nur N."/>
            <person name="Suwanto A."/>
            <person name="Kurosawa N."/>
        </authorList>
    </citation>
    <scope>NUCLEOTIDE SEQUENCE</scope>
    <source>
        <strain evidence="1">KD-1</strain>
    </source>
</reference>
<dbReference type="KEGG" id="sjv:SJAV_12010"/>
<evidence type="ECO:0000313" key="1">
    <source>
        <dbReference type="EMBL" id="BFH73257.1"/>
    </source>
</evidence>
<dbReference type="PANTHER" id="PTHR40707">
    <property type="entry name" value="POSSIBLE NUCLEASE OF RNASE H FOLD, RUVC/YQGF FAMILY"/>
    <property type="match status" value="1"/>
</dbReference>
<dbReference type="Pfam" id="PF04312">
    <property type="entry name" value="DUF460"/>
    <property type="match status" value="1"/>
</dbReference>
<organism evidence="1">
    <name type="scientific">Sulfurisphaera javensis</name>
    <dbReference type="NCBI Taxonomy" id="2049879"/>
    <lineage>
        <taxon>Archaea</taxon>
        <taxon>Thermoproteota</taxon>
        <taxon>Thermoprotei</taxon>
        <taxon>Sulfolobales</taxon>
        <taxon>Sulfolobaceae</taxon>
        <taxon>Sulfurisphaera</taxon>
    </lineage>
</organism>
<protein>
    <submittedName>
        <fullName evidence="1">DUF460 domain-containing protein</fullName>
    </submittedName>
</protein>
<sequence>MRIMGIDIEPGKSPNSTQPPSYAVIIINDKGEIEEKYENIHIGKLIRLIWEKKPDILATDNVYELASNERQLVKLLSLLPDNIQIIQTTYVNGQFKDIREVAKENGIEVQGKTNPIKTAYLSALLASKGIGTSIKAIENRTKIIVSRGRALGPGGMSSNRYKRHIRGLVLRVMKEIKEKLDKNGFDYDYTIKRTKAGIEKAVFVVYAPRQSLNGIIKKMKGHDLVVDIKPIFKSKIEFVDKERYSKKPVIVGIDPGIEVGISIIDLYGNPVYLDRKRNIDREEIINIIRLNGKPVLIATDVNPVPDTVRKIAAQLKCKIYEPDRPLYIDEKMELVSKFSELHGIKIDDPHIRDSLSAALKAYYDFSHKLRQIEGFLGRLDLEIEEDKIVECVIEGNTINECIEKEIEKEITTSSSQIDNSKTTENKQFATPSQTVNNEVLEYKKENERLKRYIKQLLSYKDYLERKINEIKMTINVEVEKDRRVYELHNIISTHLKTINTLKAEVENKDKELIKLKELIRDLIIGNKIALHLSQLPPYLRIENNKVILLEENVSSEIIDLIIGDYVILSKDLLRDAGILNKEKQLNIDSKIDLKRIIDEYRKQRFRKA</sequence>